<protein>
    <submittedName>
        <fullName evidence="1">Uncharacterized protein</fullName>
    </submittedName>
</protein>
<proteinExistence type="predicted"/>
<organism evidence="1">
    <name type="scientific">viral metagenome</name>
    <dbReference type="NCBI Taxonomy" id="1070528"/>
    <lineage>
        <taxon>unclassified sequences</taxon>
        <taxon>metagenomes</taxon>
        <taxon>organismal metagenomes</taxon>
    </lineage>
</organism>
<dbReference type="EMBL" id="MN739207">
    <property type="protein sequence ID" value="QHS93583.1"/>
    <property type="molecule type" value="Genomic_DNA"/>
</dbReference>
<reference evidence="1" key="1">
    <citation type="journal article" date="2020" name="Nature">
        <title>Giant virus diversity and host interactions through global metagenomics.</title>
        <authorList>
            <person name="Schulz F."/>
            <person name="Roux S."/>
            <person name="Paez-Espino D."/>
            <person name="Jungbluth S."/>
            <person name="Walsh D.A."/>
            <person name="Denef V.J."/>
            <person name="McMahon K.D."/>
            <person name="Konstantinidis K.T."/>
            <person name="Eloe-Fadrosh E.A."/>
            <person name="Kyrpides N.C."/>
            <person name="Woyke T."/>
        </authorList>
    </citation>
    <scope>NUCLEOTIDE SEQUENCE</scope>
    <source>
        <strain evidence="1">GVMAG-M-3300018080-19</strain>
    </source>
</reference>
<dbReference type="AlphaFoldDB" id="A0A6C0BQP8"/>
<name>A0A6C0BQP8_9ZZZZ</name>
<evidence type="ECO:0000313" key="1">
    <source>
        <dbReference type="EMBL" id="QHS93583.1"/>
    </source>
</evidence>
<accession>A0A6C0BQP8</accession>
<sequence length="190" mass="21664">MAKVSHSTCVAEFFPGINPKKVRMAPLQNSLSGPVCVVPIPPEYYQLIEPFCEVVEQGRQALLCRSRPGYKLRLRLGQVKKRPRSAGHVCWMHTSHSPHRWSAYTDEGQLLAMWETVPRFKVTFDISDHSTDHPSPFKARVPRVPRGPFDYARRVWWEDQVTPSVAYFRSPEGSVALKNLVEALKALNKP</sequence>